<protein>
    <submittedName>
        <fullName evidence="1">Uncharacterized protein</fullName>
    </submittedName>
</protein>
<name>A0A916E0D2_9GLOM</name>
<proteinExistence type="predicted"/>
<accession>A0A916E0D2</accession>
<gene>
    <name evidence="1" type="ORF">CHRIB12_LOCUS2993</name>
</gene>
<dbReference type="OrthoDB" id="2305007at2759"/>
<comment type="caution">
    <text evidence="1">The sequence shown here is derived from an EMBL/GenBank/DDBJ whole genome shotgun (WGS) entry which is preliminary data.</text>
</comment>
<evidence type="ECO:0000313" key="1">
    <source>
        <dbReference type="EMBL" id="CAB5331974.1"/>
    </source>
</evidence>
<dbReference type="Proteomes" id="UP000684084">
    <property type="component" value="Unassembled WGS sequence"/>
</dbReference>
<dbReference type="AlphaFoldDB" id="A0A916E0D2"/>
<dbReference type="EMBL" id="CAGKOT010000004">
    <property type="protein sequence ID" value="CAB5331974.1"/>
    <property type="molecule type" value="Genomic_DNA"/>
</dbReference>
<organism evidence="1 2">
    <name type="scientific">Rhizophagus irregularis</name>
    <dbReference type="NCBI Taxonomy" id="588596"/>
    <lineage>
        <taxon>Eukaryota</taxon>
        <taxon>Fungi</taxon>
        <taxon>Fungi incertae sedis</taxon>
        <taxon>Mucoromycota</taxon>
        <taxon>Glomeromycotina</taxon>
        <taxon>Glomeromycetes</taxon>
        <taxon>Glomerales</taxon>
        <taxon>Glomeraceae</taxon>
        <taxon>Rhizophagus</taxon>
    </lineage>
</organism>
<sequence length="96" mass="11741">MTIYAMRGDYKKHRNEKETLTLFNIKLDSSFRSFFFTIFARKVIKFNNKNVDWEEKMPWCSLKKKFCKYFPLPTIAHTVHKLFIFSHVFREHSRAK</sequence>
<evidence type="ECO:0000313" key="2">
    <source>
        <dbReference type="Proteomes" id="UP000684084"/>
    </source>
</evidence>
<reference evidence="1" key="1">
    <citation type="submission" date="2020-05" db="EMBL/GenBank/DDBJ databases">
        <authorList>
            <person name="Rincon C."/>
            <person name="Sanders R I."/>
            <person name="Robbins C."/>
            <person name="Chaturvedi A."/>
        </authorList>
    </citation>
    <scope>NUCLEOTIDE SEQUENCE</scope>
    <source>
        <strain evidence="1">CHB12</strain>
    </source>
</reference>